<gene>
    <name evidence="2" type="ORF">F0562_019504</name>
</gene>
<dbReference type="Proteomes" id="UP000325577">
    <property type="component" value="Linkage Group LG10"/>
</dbReference>
<protein>
    <submittedName>
        <fullName evidence="2">Uncharacterized protein</fullName>
    </submittedName>
</protein>
<dbReference type="OrthoDB" id="1750920at2759"/>
<accession>A0A5J5BSS1</accession>
<proteinExistence type="predicted"/>
<dbReference type="AlphaFoldDB" id="A0A5J5BSS1"/>
<reference evidence="2 3" key="1">
    <citation type="submission" date="2019-09" db="EMBL/GenBank/DDBJ databases">
        <title>A chromosome-level genome assembly of the Chinese tupelo Nyssa sinensis.</title>
        <authorList>
            <person name="Yang X."/>
            <person name="Kang M."/>
            <person name="Yang Y."/>
            <person name="Xiong H."/>
            <person name="Wang M."/>
            <person name="Zhang Z."/>
            <person name="Wang Z."/>
            <person name="Wu H."/>
            <person name="Ma T."/>
            <person name="Liu J."/>
            <person name="Xi Z."/>
        </authorList>
    </citation>
    <scope>NUCLEOTIDE SEQUENCE [LARGE SCALE GENOMIC DNA]</scope>
    <source>
        <strain evidence="2">J267</strain>
        <tissue evidence="2">Leaf</tissue>
    </source>
</reference>
<keyword evidence="3" id="KW-1185">Reference proteome</keyword>
<evidence type="ECO:0000313" key="2">
    <source>
        <dbReference type="EMBL" id="KAA8544792.1"/>
    </source>
</evidence>
<name>A0A5J5BSS1_9ASTE</name>
<organism evidence="2 3">
    <name type="scientific">Nyssa sinensis</name>
    <dbReference type="NCBI Taxonomy" id="561372"/>
    <lineage>
        <taxon>Eukaryota</taxon>
        <taxon>Viridiplantae</taxon>
        <taxon>Streptophyta</taxon>
        <taxon>Embryophyta</taxon>
        <taxon>Tracheophyta</taxon>
        <taxon>Spermatophyta</taxon>
        <taxon>Magnoliopsida</taxon>
        <taxon>eudicotyledons</taxon>
        <taxon>Gunneridae</taxon>
        <taxon>Pentapetalae</taxon>
        <taxon>asterids</taxon>
        <taxon>Cornales</taxon>
        <taxon>Nyssaceae</taxon>
        <taxon>Nyssa</taxon>
    </lineage>
</organism>
<evidence type="ECO:0000313" key="3">
    <source>
        <dbReference type="Proteomes" id="UP000325577"/>
    </source>
</evidence>
<evidence type="ECO:0000256" key="1">
    <source>
        <dbReference type="SAM" id="MobiDB-lite"/>
    </source>
</evidence>
<dbReference type="EMBL" id="CM018033">
    <property type="protein sequence ID" value="KAA8544792.1"/>
    <property type="molecule type" value="Genomic_DNA"/>
</dbReference>
<sequence>MSSESPARNEEEGNTGGKVHPVDVSAFGTDASSRDASHFDQPLPQIKDDRDLAAYIAKFQDAFLEDMIVNLGGESHLVSSVAAKLTPSVYRILMGFQALIRFYKLQLGFNEFWAFHIVKQMGNGCYYISPHNVILIQRFPLSEKGWDKYTLEIGAAWNFPPSEFAYVVPTTCGGVHEKADTEPFPHEYSKAELSLSFAIKDQDWSSLLDPTKQVVEGTTIDVLESGLFGISIRIPSESRKYSPEYSLDKEGSLRVPLKRKIFGMDGQIREVMVMVHP</sequence>
<feature type="region of interest" description="Disordered" evidence="1">
    <location>
        <begin position="1"/>
        <end position="43"/>
    </location>
</feature>